<dbReference type="Gene3D" id="3.60.21.10">
    <property type="match status" value="1"/>
</dbReference>
<dbReference type="PANTHER" id="PTHR10161">
    <property type="entry name" value="TARTRATE-RESISTANT ACID PHOSPHATASE TYPE 5"/>
    <property type="match status" value="1"/>
</dbReference>
<feature type="signal peptide" evidence="3">
    <location>
        <begin position="1"/>
        <end position="20"/>
    </location>
</feature>
<dbReference type="Proteomes" id="UP000729701">
    <property type="component" value="Unassembled WGS sequence"/>
</dbReference>
<dbReference type="Pfam" id="PF00149">
    <property type="entry name" value="Metallophos"/>
    <property type="match status" value="1"/>
</dbReference>
<dbReference type="PANTHER" id="PTHR10161:SF14">
    <property type="entry name" value="TARTRATE-RESISTANT ACID PHOSPHATASE TYPE 5"/>
    <property type="match status" value="1"/>
</dbReference>
<proteinExistence type="predicted"/>
<dbReference type="InterPro" id="IPR051558">
    <property type="entry name" value="Metallophosphoesterase_PAP"/>
</dbReference>
<evidence type="ECO:0000259" key="4">
    <source>
        <dbReference type="Pfam" id="PF00149"/>
    </source>
</evidence>
<organism evidence="5 6">
    <name type="scientific">Cyanomargarita calcarea GSE-NOS-MK-12-04C</name>
    <dbReference type="NCBI Taxonomy" id="2839659"/>
    <lineage>
        <taxon>Bacteria</taxon>
        <taxon>Bacillati</taxon>
        <taxon>Cyanobacteriota</taxon>
        <taxon>Cyanophyceae</taxon>
        <taxon>Nostocales</taxon>
        <taxon>Cyanomargaritaceae</taxon>
        <taxon>Cyanomargarita</taxon>
    </lineage>
</organism>
<name>A0A951QMD5_9CYAN</name>
<dbReference type="AlphaFoldDB" id="A0A951QMD5"/>
<evidence type="ECO:0000313" key="6">
    <source>
        <dbReference type="Proteomes" id="UP000729701"/>
    </source>
</evidence>
<keyword evidence="2" id="KW-0378">Hydrolase</keyword>
<sequence length="302" mass="33304">MKLKRREFLFLTGLSAIATACTAKSSSSQAIQAISTASAKISIPAKKGMLLRFVSVADTGTGAKGQYNVAKAMTNYHSKNTYDLVVLAGDNIYNNGEIEKINAVFERPYADLLKAGVKFQACLGNHDIRTANGENQVKYAGFNMKGRYYTFSRGEVQFFALDTNDIAGNKQQIAWLEKELSSSKAPWKIVFGHHPIYSSGYYASNPTFVQLLTPLFQKYGVQVYINGHDHNYERTQSINGTTYVICGAGAGNRPVGKSQWTEYSTSDLSFAAYQVYPDRIEISGIGIDNRVFDKGVIKLKST</sequence>
<accession>A0A951QMD5</accession>
<dbReference type="PROSITE" id="PS51257">
    <property type="entry name" value="PROKAR_LIPOPROTEIN"/>
    <property type="match status" value="1"/>
</dbReference>
<dbReference type="InterPro" id="IPR029052">
    <property type="entry name" value="Metallo-depent_PP-like"/>
</dbReference>
<evidence type="ECO:0000256" key="2">
    <source>
        <dbReference type="ARBA" id="ARBA00022801"/>
    </source>
</evidence>
<reference evidence="5" key="2">
    <citation type="journal article" date="2022" name="Microbiol. Resour. Announc.">
        <title>Metagenome Sequencing to Explore Phylogenomics of Terrestrial Cyanobacteria.</title>
        <authorList>
            <person name="Ward R.D."/>
            <person name="Stajich J.E."/>
            <person name="Johansen J.R."/>
            <person name="Huntemann M."/>
            <person name="Clum A."/>
            <person name="Foster B."/>
            <person name="Foster B."/>
            <person name="Roux S."/>
            <person name="Palaniappan K."/>
            <person name="Varghese N."/>
            <person name="Mukherjee S."/>
            <person name="Reddy T.B.K."/>
            <person name="Daum C."/>
            <person name="Copeland A."/>
            <person name="Chen I.A."/>
            <person name="Ivanova N.N."/>
            <person name="Kyrpides N.C."/>
            <person name="Shapiro N."/>
            <person name="Eloe-Fadrosh E.A."/>
            <person name="Pietrasiak N."/>
        </authorList>
    </citation>
    <scope>NUCLEOTIDE SEQUENCE</scope>
    <source>
        <strain evidence="5">GSE-NOS-MK-12-04C</strain>
    </source>
</reference>
<protein>
    <submittedName>
        <fullName evidence="5">Metallophosphoesterase</fullName>
    </submittedName>
</protein>
<evidence type="ECO:0000256" key="1">
    <source>
        <dbReference type="ARBA" id="ARBA00022729"/>
    </source>
</evidence>
<dbReference type="GO" id="GO:0016787">
    <property type="term" value="F:hydrolase activity"/>
    <property type="evidence" value="ECO:0007669"/>
    <property type="project" value="UniProtKB-KW"/>
</dbReference>
<dbReference type="InterPro" id="IPR004843">
    <property type="entry name" value="Calcineurin-like_PHP"/>
</dbReference>
<keyword evidence="1 3" id="KW-0732">Signal</keyword>
<feature type="domain" description="Calcineurin-like phosphoesterase" evidence="4">
    <location>
        <begin position="52"/>
        <end position="232"/>
    </location>
</feature>
<reference evidence="5" key="1">
    <citation type="submission" date="2021-05" db="EMBL/GenBank/DDBJ databases">
        <authorList>
            <person name="Pietrasiak N."/>
            <person name="Ward R."/>
            <person name="Stajich J.E."/>
            <person name="Kurbessoian T."/>
        </authorList>
    </citation>
    <scope>NUCLEOTIDE SEQUENCE</scope>
    <source>
        <strain evidence="5">GSE-NOS-MK-12-04C</strain>
    </source>
</reference>
<feature type="chain" id="PRO_5038106293" evidence="3">
    <location>
        <begin position="21"/>
        <end position="302"/>
    </location>
</feature>
<evidence type="ECO:0000256" key="3">
    <source>
        <dbReference type="SAM" id="SignalP"/>
    </source>
</evidence>
<evidence type="ECO:0000313" key="5">
    <source>
        <dbReference type="EMBL" id="MBW4667658.1"/>
    </source>
</evidence>
<comment type="caution">
    <text evidence="5">The sequence shown here is derived from an EMBL/GenBank/DDBJ whole genome shotgun (WGS) entry which is preliminary data.</text>
</comment>
<gene>
    <name evidence="5" type="ORF">KME60_09530</name>
</gene>
<dbReference type="EMBL" id="JAHHGZ010000008">
    <property type="protein sequence ID" value="MBW4667658.1"/>
    <property type="molecule type" value="Genomic_DNA"/>
</dbReference>
<dbReference type="SUPFAM" id="SSF56300">
    <property type="entry name" value="Metallo-dependent phosphatases"/>
    <property type="match status" value="1"/>
</dbReference>